<dbReference type="GO" id="GO:0000981">
    <property type="term" value="F:DNA-binding transcription factor activity, RNA polymerase II-specific"/>
    <property type="evidence" value="ECO:0007669"/>
    <property type="project" value="InterPro"/>
</dbReference>
<dbReference type="PROSITE" id="PS50071">
    <property type="entry name" value="HOMEOBOX_2"/>
    <property type="match status" value="1"/>
</dbReference>
<dbReference type="Proteomes" id="UP000887569">
    <property type="component" value="Unplaced"/>
</dbReference>
<dbReference type="InterPro" id="IPR009057">
    <property type="entry name" value="Homeodomain-like_sf"/>
</dbReference>
<accession>A0A915AWQ3</accession>
<dbReference type="WBParaSite" id="PgR015_g138_t01">
    <property type="protein sequence ID" value="PgR015_g138_t01"/>
    <property type="gene ID" value="PgR015_g138"/>
</dbReference>
<proteinExistence type="predicted"/>
<dbReference type="Gene3D" id="1.10.10.60">
    <property type="entry name" value="Homeodomain-like"/>
    <property type="match status" value="1"/>
</dbReference>
<organism evidence="8 9">
    <name type="scientific">Parascaris univalens</name>
    <name type="common">Nematode worm</name>
    <dbReference type="NCBI Taxonomy" id="6257"/>
    <lineage>
        <taxon>Eukaryota</taxon>
        <taxon>Metazoa</taxon>
        <taxon>Ecdysozoa</taxon>
        <taxon>Nematoda</taxon>
        <taxon>Chromadorea</taxon>
        <taxon>Rhabditida</taxon>
        <taxon>Spirurina</taxon>
        <taxon>Ascaridomorpha</taxon>
        <taxon>Ascaridoidea</taxon>
        <taxon>Ascarididae</taxon>
        <taxon>Parascaris</taxon>
    </lineage>
</organism>
<evidence type="ECO:0000256" key="6">
    <source>
        <dbReference type="RuleBase" id="RU000682"/>
    </source>
</evidence>
<dbReference type="InterPro" id="IPR020479">
    <property type="entry name" value="HD_metazoa"/>
</dbReference>
<evidence type="ECO:0000256" key="4">
    <source>
        <dbReference type="ARBA" id="ARBA00023242"/>
    </source>
</evidence>
<dbReference type="Pfam" id="PF00046">
    <property type="entry name" value="Homeodomain"/>
    <property type="match status" value="1"/>
</dbReference>
<dbReference type="PANTHER" id="PTHR24333:SF5">
    <property type="entry name" value="VENT HOMEOBOX"/>
    <property type="match status" value="1"/>
</dbReference>
<reference evidence="9" key="1">
    <citation type="submission" date="2022-11" db="UniProtKB">
        <authorList>
            <consortium name="WormBaseParasite"/>
        </authorList>
    </citation>
    <scope>IDENTIFICATION</scope>
</reference>
<evidence type="ECO:0000313" key="8">
    <source>
        <dbReference type="Proteomes" id="UP000887569"/>
    </source>
</evidence>
<feature type="DNA-binding region" description="Homeobox" evidence="5">
    <location>
        <begin position="17"/>
        <end position="76"/>
    </location>
</feature>
<keyword evidence="4 5" id="KW-0539">Nucleus</keyword>
<evidence type="ECO:0000256" key="5">
    <source>
        <dbReference type="PROSITE-ProRule" id="PRU00108"/>
    </source>
</evidence>
<dbReference type="AlphaFoldDB" id="A0A915AWQ3"/>
<evidence type="ECO:0000259" key="7">
    <source>
        <dbReference type="PROSITE" id="PS50071"/>
    </source>
</evidence>
<dbReference type="SMART" id="SM00389">
    <property type="entry name" value="HOX"/>
    <property type="match status" value="1"/>
</dbReference>
<feature type="domain" description="Homeobox" evidence="7">
    <location>
        <begin position="15"/>
        <end position="75"/>
    </location>
</feature>
<dbReference type="PROSITE" id="PS00027">
    <property type="entry name" value="HOMEOBOX_1"/>
    <property type="match status" value="1"/>
</dbReference>
<sequence length="135" mass="15541">MGDSKEFLVGASALILMRKARTAFTDKQLKTLEQRFGEKKYLSVTERTELATELDLTDTQVKTWYQNRRTKWKRQMAMSIDANPSVLPLAPNLRPTVASNDALDWTHYLHSENAIPKLESLYCAVNMHIVTELRK</sequence>
<keyword evidence="3 5" id="KW-0371">Homeobox</keyword>
<dbReference type="InterPro" id="IPR001356">
    <property type="entry name" value="HD"/>
</dbReference>
<dbReference type="InterPro" id="IPR017970">
    <property type="entry name" value="Homeobox_CS"/>
</dbReference>
<dbReference type="GO" id="GO:0003677">
    <property type="term" value="F:DNA binding"/>
    <property type="evidence" value="ECO:0007669"/>
    <property type="project" value="UniProtKB-UniRule"/>
</dbReference>
<name>A0A915AWQ3_PARUN</name>
<evidence type="ECO:0000256" key="1">
    <source>
        <dbReference type="ARBA" id="ARBA00004123"/>
    </source>
</evidence>
<evidence type="ECO:0000256" key="2">
    <source>
        <dbReference type="ARBA" id="ARBA00023125"/>
    </source>
</evidence>
<keyword evidence="8" id="KW-1185">Reference proteome</keyword>
<dbReference type="PRINTS" id="PR00024">
    <property type="entry name" value="HOMEOBOX"/>
</dbReference>
<comment type="subcellular location">
    <subcellularLocation>
        <location evidence="1 5 6">Nucleus</location>
    </subcellularLocation>
</comment>
<dbReference type="PANTHER" id="PTHR24333">
    <property type="entry name" value="HOMEO BOX HB9 LIKE A-RELATED"/>
    <property type="match status" value="1"/>
</dbReference>
<keyword evidence="2 5" id="KW-0238">DNA-binding</keyword>
<evidence type="ECO:0000313" key="9">
    <source>
        <dbReference type="WBParaSite" id="PgR015_g138_t01"/>
    </source>
</evidence>
<evidence type="ECO:0000256" key="3">
    <source>
        <dbReference type="ARBA" id="ARBA00023155"/>
    </source>
</evidence>
<dbReference type="InterPro" id="IPR050848">
    <property type="entry name" value="Homeobox_TF"/>
</dbReference>
<protein>
    <submittedName>
        <fullName evidence="9">Homeobox domain-containing protein</fullName>
    </submittedName>
</protein>
<dbReference type="SUPFAM" id="SSF46689">
    <property type="entry name" value="Homeodomain-like"/>
    <property type="match status" value="1"/>
</dbReference>
<dbReference type="GO" id="GO:0005634">
    <property type="term" value="C:nucleus"/>
    <property type="evidence" value="ECO:0007669"/>
    <property type="project" value="UniProtKB-SubCell"/>
</dbReference>
<dbReference type="CDD" id="cd00086">
    <property type="entry name" value="homeodomain"/>
    <property type="match status" value="1"/>
</dbReference>